<keyword evidence="3" id="KW-0560">Oxidoreductase</keyword>
<evidence type="ECO:0000256" key="2">
    <source>
        <dbReference type="ARBA" id="ARBA00022857"/>
    </source>
</evidence>
<dbReference type="STRING" id="1051891.A0A0C3QGC7"/>
<dbReference type="HOGENOM" id="CLU_010194_1_0_1"/>
<dbReference type="SUPFAM" id="SSF51735">
    <property type="entry name" value="NAD(P)-binding Rossmann-fold domains"/>
    <property type="match status" value="1"/>
</dbReference>
<keyword evidence="5" id="KW-1185">Reference proteome</keyword>
<proteinExistence type="inferred from homology"/>
<evidence type="ECO:0000313" key="4">
    <source>
        <dbReference type="EMBL" id="KIO25326.1"/>
    </source>
</evidence>
<accession>A0A0C3QGC7</accession>
<dbReference type="InterPro" id="IPR020904">
    <property type="entry name" value="Sc_DH/Rdtase_CS"/>
</dbReference>
<dbReference type="PANTHER" id="PTHR43180">
    <property type="entry name" value="3-OXOACYL-(ACYL-CARRIER-PROTEIN) REDUCTASE (AFU_ORTHOLOGUE AFUA_6G11210)"/>
    <property type="match status" value="1"/>
</dbReference>
<dbReference type="InterPro" id="IPR002347">
    <property type="entry name" value="SDR_fam"/>
</dbReference>
<dbReference type="CDD" id="cd05233">
    <property type="entry name" value="SDR_c"/>
    <property type="match status" value="1"/>
</dbReference>
<dbReference type="OrthoDB" id="4131217at2759"/>
<dbReference type="PROSITE" id="PS00061">
    <property type="entry name" value="ADH_SHORT"/>
    <property type="match status" value="1"/>
</dbReference>
<dbReference type="FunFam" id="3.40.50.720:FF:000084">
    <property type="entry name" value="Short-chain dehydrogenase reductase"/>
    <property type="match status" value="1"/>
</dbReference>
<sequence>MSEKKSYAKANKADDLERRNRTLQRLQTLQNQLASRPQAYRLTGKVCIITGVASKKGIGRATAFAYAHEGARHLYLLDFDGAPLPELKQALEEAYPNTKVTVAQGDAADDATIATLCKRAIEEEERLDVFFANAGIATAIPITETSPEHFMKLLRVNTLSCFIAIKHASAAMRKNKSAVGGSIIMTASVAGLKAGAGDIGYSVSKAAVNNLAQVGASQLTGTDIRVNSICPGLIETGMTTGVFDYARSKGTDGKIGQLAPLQRYAVAEEIAQVATFLACDDSSFVNGQNIVVDGGHSASLPFVPGRMA</sequence>
<evidence type="ECO:0000256" key="1">
    <source>
        <dbReference type="ARBA" id="ARBA00006484"/>
    </source>
</evidence>
<evidence type="ECO:0000256" key="3">
    <source>
        <dbReference type="ARBA" id="ARBA00023002"/>
    </source>
</evidence>
<comment type="similarity">
    <text evidence="1">Belongs to the short-chain dehydrogenases/reductases (SDR) family.</text>
</comment>
<dbReference type="AlphaFoldDB" id="A0A0C3QGC7"/>
<evidence type="ECO:0008006" key="6">
    <source>
        <dbReference type="Google" id="ProtNLM"/>
    </source>
</evidence>
<dbReference type="Gene3D" id="3.40.50.720">
    <property type="entry name" value="NAD(P)-binding Rossmann-like Domain"/>
    <property type="match status" value="1"/>
</dbReference>
<dbReference type="InterPro" id="IPR036291">
    <property type="entry name" value="NAD(P)-bd_dom_sf"/>
</dbReference>
<dbReference type="PRINTS" id="PR00081">
    <property type="entry name" value="GDHRDH"/>
</dbReference>
<name>A0A0C3QGC7_9AGAM</name>
<reference evidence="4 5" key="1">
    <citation type="submission" date="2014-04" db="EMBL/GenBank/DDBJ databases">
        <authorList>
            <consortium name="DOE Joint Genome Institute"/>
            <person name="Kuo A."/>
            <person name="Girlanda M."/>
            <person name="Perotto S."/>
            <person name="Kohler A."/>
            <person name="Nagy L.G."/>
            <person name="Floudas D."/>
            <person name="Copeland A."/>
            <person name="Barry K.W."/>
            <person name="Cichocki N."/>
            <person name="Veneault-Fourrey C."/>
            <person name="LaButti K."/>
            <person name="Lindquist E.A."/>
            <person name="Lipzen A."/>
            <person name="Lundell T."/>
            <person name="Morin E."/>
            <person name="Murat C."/>
            <person name="Sun H."/>
            <person name="Tunlid A."/>
            <person name="Henrissat B."/>
            <person name="Grigoriev I.V."/>
            <person name="Hibbett D.S."/>
            <person name="Martin F."/>
            <person name="Nordberg H.P."/>
            <person name="Cantor M.N."/>
            <person name="Hua S.X."/>
        </authorList>
    </citation>
    <scope>NUCLEOTIDE SEQUENCE [LARGE SCALE GENOMIC DNA]</scope>
    <source>
        <strain evidence="4 5">MUT 4182</strain>
    </source>
</reference>
<protein>
    <recommendedName>
        <fullName evidence="6">NAD(P)-binding protein</fullName>
    </recommendedName>
</protein>
<reference evidence="5" key="2">
    <citation type="submission" date="2015-01" db="EMBL/GenBank/DDBJ databases">
        <title>Evolutionary Origins and Diversification of the Mycorrhizal Mutualists.</title>
        <authorList>
            <consortium name="DOE Joint Genome Institute"/>
            <consortium name="Mycorrhizal Genomics Consortium"/>
            <person name="Kohler A."/>
            <person name="Kuo A."/>
            <person name="Nagy L.G."/>
            <person name="Floudas D."/>
            <person name="Copeland A."/>
            <person name="Barry K.W."/>
            <person name="Cichocki N."/>
            <person name="Veneault-Fourrey C."/>
            <person name="LaButti K."/>
            <person name="Lindquist E.A."/>
            <person name="Lipzen A."/>
            <person name="Lundell T."/>
            <person name="Morin E."/>
            <person name="Murat C."/>
            <person name="Riley R."/>
            <person name="Ohm R."/>
            <person name="Sun H."/>
            <person name="Tunlid A."/>
            <person name="Henrissat B."/>
            <person name="Grigoriev I.V."/>
            <person name="Hibbett D.S."/>
            <person name="Martin F."/>
        </authorList>
    </citation>
    <scope>NUCLEOTIDE SEQUENCE [LARGE SCALE GENOMIC DNA]</scope>
    <source>
        <strain evidence="5">MUT 4182</strain>
    </source>
</reference>
<dbReference type="PANTHER" id="PTHR43180:SF66">
    <property type="entry name" value="SHORT-CHAIN DEHYDROGENASE_REDUCTASE FAMILY PROTEIN"/>
    <property type="match status" value="1"/>
</dbReference>
<gene>
    <name evidence="4" type="ORF">M407DRAFT_25337</name>
</gene>
<dbReference type="GO" id="GO:0016491">
    <property type="term" value="F:oxidoreductase activity"/>
    <property type="evidence" value="ECO:0007669"/>
    <property type="project" value="UniProtKB-KW"/>
</dbReference>
<dbReference type="Proteomes" id="UP000054248">
    <property type="component" value="Unassembled WGS sequence"/>
</dbReference>
<organism evidence="4 5">
    <name type="scientific">Tulasnella calospora MUT 4182</name>
    <dbReference type="NCBI Taxonomy" id="1051891"/>
    <lineage>
        <taxon>Eukaryota</taxon>
        <taxon>Fungi</taxon>
        <taxon>Dikarya</taxon>
        <taxon>Basidiomycota</taxon>
        <taxon>Agaricomycotina</taxon>
        <taxon>Agaricomycetes</taxon>
        <taxon>Cantharellales</taxon>
        <taxon>Tulasnellaceae</taxon>
        <taxon>Tulasnella</taxon>
    </lineage>
</organism>
<dbReference type="EMBL" id="KN823044">
    <property type="protein sequence ID" value="KIO25326.1"/>
    <property type="molecule type" value="Genomic_DNA"/>
</dbReference>
<evidence type="ECO:0000313" key="5">
    <source>
        <dbReference type="Proteomes" id="UP000054248"/>
    </source>
</evidence>
<keyword evidence="2" id="KW-0521">NADP</keyword>
<dbReference type="Pfam" id="PF13561">
    <property type="entry name" value="adh_short_C2"/>
    <property type="match status" value="1"/>
</dbReference>